<gene>
    <name evidence="3" type="ORF">FWK35_00027732</name>
</gene>
<evidence type="ECO:0000313" key="3">
    <source>
        <dbReference type="EMBL" id="KAF0743182.1"/>
    </source>
</evidence>
<dbReference type="EMBL" id="VUJU01007605">
    <property type="protein sequence ID" value="KAF0743182.1"/>
    <property type="molecule type" value="Genomic_DNA"/>
</dbReference>
<dbReference type="OrthoDB" id="439917at2759"/>
<accession>A0A6G0XS20</accession>
<feature type="non-terminal residue" evidence="3">
    <location>
        <position position="107"/>
    </location>
</feature>
<keyword evidence="1" id="KW-0472">Membrane</keyword>
<dbReference type="Gene3D" id="2.10.50.10">
    <property type="entry name" value="Tumor Necrosis Factor Receptor, subunit A, domain 2"/>
    <property type="match status" value="1"/>
</dbReference>
<keyword evidence="4" id="KW-1185">Reference proteome</keyword>
<keyword evidence="1" id="KW-0812">Transmembrane</keyword>
<dbReference type="AlphaFoldDB" id="A0A6G0XS20"/>
<protein>
    <submittedName>
        <fullName evidence="3">Mitochondrial GTPase 1</fullName>
    </submittedName>
</protein>
<name>A0A6G0XS20_APHCR</name>
<reference evidence="3 4" key="1">
    <citation type="submission" date="2019-08" db="EMBL/GenBank/DDBJ databases">
        <title>Whole genome of Aphis craccivora.</title>
        <authorList>
            <person name="Voronova N.V."/>
            <person name="Shulinski R.S."/>
            <person name="Bandarenka Y.V."/>
            <person name="Zhorov D.G."/>
            <person name="Warner D."/>
        </authorList>
    </citation>
    <scope>NUCLEOTIDE SEQUENCE [LARGE SCALE GENOMIC DNA]</scope>
    <source>
        <strain evidence="3">180601</strain>
        <tissue evidence="3">Whole Body</tissue>
    </source>
</reference>
<sequence>MNLKKFVSCTPGFGIREMFCAACPPHHYSTDKSITCLKCVKGFHQPVAGSEKCIKCHNIFSSGCFMEGVSLKVVCCVIGLGCLLAFSIFAISCAFCCHEENEKSMFV</sequence>
<evidence type="ECO:0000256" key="1">
    <source>
        <dbReference type="SAM" id="Phobius"/>
    </source>
</evidence>
<feature type="domain" description="Tyrosine-protein kinase ephrin type A/B receptor-like" evidence="2">
    <location>
        <begin position="28"/>
        <end position="56"/>
    </location>
</feature>
<dbReference type="InterPro" id="IPR011641">
    <property type="entry name" value="Tyr-kin_ephrin_A/B_rcpt-like"/>
</dbReference>
<feature type="transmembrane region" description="Helical" evidence="1">
    <location>
        <begin position="71"/>
        <end position="97"/>
    </location>
</feature>
<comment type="caution">
    <text evidence="3">The sequence shown here is derived from an EMBL/GenBank/DDBJ whole genome shotgun (WGS) entry which is preliminary data.</text>
</comment>
<dbReference type="Proteomes" id="UP000478052">
    <property type="component" value="Unassembled WGS sequence"/>
</dbReference>
<keyword evidence="1" id="KW-1133">Transmembrane helix</keyword>
<organism evidence="3 4">
    <name type="scientific">Aphis craccivora</name>
    <name type="common">Cowpea aphid</name>
    <dbReference type="NCBI Taxonomy" id="307492"/>
    <lineage>
        <taxon>Eukaryota</taxon>
        <taxon>Metazoa</taxon>
        <taxon>Ecdysozoa</taxon>
        <taxon>Arthropoda</taxon>
        <taxon>Hexapoda</taxon>
        <taxon>Insecta</taxon>
        <taxon>Pterygota</taxon>
        <taxon>Neoptera</taxon>
        <taxon>Paraneoptera</taxon>
        <taxon>Hemiptera</taxon>
        <taxon>Sternorrhyncha</taxon>
        <taxon>Aphidomorpha</taxon>
        <taxon>Aphidoidea</taxon>
        <taxon>Aphididae</taxon>
        <taxon>Aphidini</taxon>
        <taxon>Aphis</taxon>
        <taxon>Aphis</taxon>
    </lineage>
</organism>
<dbReference type="Pfam" id="PF07699">
    <property type="entry name" value="Ephrin_rec_like"/>
    <property type="match status" value="1"/>
</dbReference>
<evidence type="ECO:0000259" key="2">
    <source>
        <dbReference type="Pfam" id="PF07699"/>
    </source>
</evidence>
<proteinExistence type="predicted"/>
<evidence type="ECO:0000313" key="4">
    <source>
        <dbReference type="Proteomes" id="UP000478052"/>
    </source>
</evidence>